<dbReference type="EMBL" id="OV651828">
    <property type="protein sequence ID" value="CAH1104037.1"/>
    <property type="molecule type" value="Genomic_DNA"/>
</dbReference>
<keyword evidence="3" id="KW-1185">Reference proteome</keyword>
<evidence type="ECO:0000313" key="3">
    <source>
        <dbReference type="Proteomes" id="UP001153636"/>
    </source>
</evidence>
<organism evidence="2 3">
    <name type="scientific">Psylliodes chrysocephalus</name>
    <dbReference type="NCBI Taxonomy" id="3402493"/>
    <lineage>
        <taxon>Eukaryota</taxon>
        <taxon>Metazoa</taxon>
        <taxon>Ecdysozoa</taxon>
        <taxon>Arthropoda</taxon>
        <taxon>Hexapoda</taxon>
        <taxon>Insecta</taxon>
        <taxon>Pterygota</taxon>
        <taxon>Neoptera</taxon>
        <taxon>Endopterygota</taxon>
        <taxon>Coleoptera</taxon>
        <taxon>Polyphaga</taxon>
        <taxon>Cucujiformia</taxon>
        <taxon>Chrysomeloidea</taxon>
        <taxon>Chrysomelidae</taxon>
        <taxon>Galerucinae</taxon>
        <taxon>Alticini</taxon>
        <taxon>Psylliodes</taxon>
    </lineage>
</organism>
<feature type="coiled-coil region" evidence="1">
    <location>
        <begin position="4"/>
        <end position="102"/>
    </location>
</feature>
<sequence>MDNIEDLTKKYLKLKEENENTKQELHECKRNLKIMHSTQQDYKNEVDMLQSEEIKQKQKYQEIIRQLEQNINDVRSKHSEEIQSLEDTIVKMEEKIDKLKSELYVFKDANITHFRGDTSSLIQEILSEPPEFYENQELRVKLQEVTDANKALEEKVQEYGRELENLQESYEDKKSLLNEANENNVFLVDENAILKSELDILKSKPLNEDSKGNSLFAEVNDRRVYLQDQINKMKPTFVAMAQEKAQLQNIVHHLKIENLRLLDKWSADIDEIDDDAAEIQSSLRSRNNVLEKLNEQYVRELAEKQWIVSKIGAQEIEFFEKMLNDKKTEIKFLREEVLNKTLAQMSFAKELTEARREKRKWRLEAMMKQHELELLQRTEQTYSSNKNKEKTDMDIEDVDQNYIYKRDSKMPKERLSDVKEEEQYDIENLDCQSEVLNATVDNYLKRNTGLENPKVSNISKAKDSMLVRKESNCINVDKENMSDQSRKVTFANDTISPKVTARRNYSVISRPSVEL</sequence>
<protein>
    <recommendedName>
        <fullName evidence="4">Protein Spindly</fullName>
    </recommendedName>
</protein>
<proteinExistence type="predicted"/>
<dbReference type="AlphaFoldDB" id="A0A9P0CIF8"/>
<feature type="coiled-coil region" evidence="1">
    <location>
        <begin position="276"/>
        <end position="336"/>
    </location>
</feature>
<name>A0A9P0CIF8_9CUCU</name>
<keyword evidence="1" id="KW-0175">Coiled coil</keyword>
<reference evidence="2" key="1">
    <citation type="submission" date="2022-01" db="EMBL/GenBank/DDBJ databases">
        <authorList>
            <person name="King R."/>
        </authorList>
    </citation>
    <scope>NUCLEOTIDE SEQUENCE</scope>
</reference>
<dbReference type="Proteomes" id="UP001153636">
    <property type="component" value="Chromosome 16"/>
</dbReference>
<feature type="coiled-coil region" evidence="1">
    <location>
        <begin position="135"/>
        <end position="197"/>
    </location>
</feature>
<evidence type="ECO:0000313" key="2">
    <source>
        <dbReference type="EMBL" id="CAH1104037.1"/>
    </source>
</evidence>
<gene>
    <name evidence="2" type="ORF">PSYICH_LOCUS5102</name>
</gene>
<evidence type="ECO:0000256" key="1">
    <source>
        <dbReference type="SAM" id="Coils"/>
    </source>
</evidence>
<accession>A0A9P0CIF8</accession>
<evidence type="ECO:0008006" key="4">
    <source>
        <dbReference type="Google" id="ProtNLM"/>
    </source>
</evidence>
<dbReference type="OrthoDB" id="2121607at2759"/>